<keyword evidence="4 9" id="KW-0159">Chromosome partition</keyword>
<feature type="active site" description="O-(3'-phospho-DNA)-tyrosine intermediate" evidence="9">
    <location>
        <position position="292"/>
    </location>
</feature>
<dbReference type="InterPro" id="IPR023009">
    <property type="entry name" value="Tyrosine_recombinase_XerC/XerD"/>
</dbReference>
<dbReference type="GO" id="GO:0051301">
    <property type="term" value="P:cell division"/>
    <property type="evidence" value="ECO:0007669"/>
    <property type="project" value="UniProtKB-KW"/>
</dbReference>
<dbReference type="GO" id="GO:0007059">
    <property type="term" value="P:chromosome segregation"/>
    <property type="evidence" value="ECO:0007669"/>
    <property type="project" value="UniProtKB-UniRule"/>
</dbReference>
<dbReference type="AlphaFoldDB" id="A0A2K9N7Z6"/>
<accession>A0A2K9N7Z6</accession>
<dbReference type="InterPro" id="IPR050090">
    <property type="entry name" value="Tyrosine_recombinase_XerCD"/>
</dbReference>
<keyword evidence="5 9" id="KW-0229">DNA integration</keyword>
<feature type="active site" evidence="9">
    <location>
        <position position="257"/>
    </location>
</feature>
<evidence type="ECO:0000256" key="9">
    <source>
        <dbReference type="HAMAP-Rule" id="MF_01808"/>
    </source>
</evidence>
<evidence type="ECO:0000256" key="1">
    <source>
        <dbReference type="ARBA" id="ARBA00004496"/>
    </source>
</evidence>
<protein>
    <recommendedName>
        <fullName evidence="9">Tyrosine recombinase XerC</fullName>
    </recommendedName>
</protein>
<dbReference type="Proteomes" id="UP000234752">
    <property type="component" value="Chromosome eg_1"/>
</dbReference>
<dbReference type="RefSeq" id="WP_102110949.1">
    <property type="nucleotide sequence ID" value="NZ_BMGN01000004.1"/>
</dbReference>
<dbReference type="InterPro" id="IPR011010">
    <property type="entry name" value="DNA_brk_join_enz"/>
</dbReference>
<dbReference type="Pfam" id="PF00589">
    <property type="entry name" value="Phage_integrase"/>
    <property type="match status" value="1"/>
</dbReference>
<dbReference type="PROSITE" id="PS51898">
    <property type="entry name" value="TYR_RECOMBINASE"/>
    <property type="match status" value="1"/>
</dbReference>
<dbReference type="GO" id="GO:0005737">
    <property type="term" value="C:cytoplasm"/>
    <property type="evidence" value="ECO:0007669"/>
    <property type="project" value="UniProtKB-SubCell"/>
</dbReference>
<evidence type="ECO:0000313" key="10">
    <source>
        <dbReference type="EMBL" id="AUN29204.1"/>
    </source>
</evidence>
<evidence type="ECO:0000256" key="5">
    <source>
        <dbReference type="ARBA" id="ARBA00022908"/>
    </source>
</evidence>
<dbReference type="PANTHER" id="PTHR30349">
    <property type="entry name" value="PHAGE INTEGRASE-RELATED"/>
    <property type="match status" value="1"/>
</dbReference>
<dbReference type="Gene3D" id="1.10.443.10">
    <property type="entry name" value="Intergrase catalytic core"/>
    <property type="match status" value="1"/>
</dbReference>
<dbReference type="CDD" id="cd00798">
    <property type="entry name" value="INT_XerDC_C"/>
    <property type="match status" value="1"/>
</dbReference>
<dbReference type="PANTHER" id="PTHR30349:SF90">
    <property type="entry name" value="TYROSINE RECOMBINASE XERD"/>
    <property type="match status" value="1"/>
</dbReference>
<comment type="similarity">
    <text evidence="9">Belongs to the 'phage' integrase family. XerC subfamily.</text>
</comment>
<dbReference type="HAMAP" id="MF_01808">
    <property type="entry name" value="Recomb_XerC_XerD"/>
    <property type="match status" value="1"/>
</dbReference>
<dbReference type="OrthoDB" id="9801717at2"/>
<evidence type="ECO:0000256" key="3">
    <source>
        <dbReference type="ARBA" id="ARBA00022618"/>
    </source>
</evidence>
<comment type="subcellular location">
    <subcellularLocation>
        <location evidence="1 9">Cytoplasm</location>
    </subcellularLocation>
</comment>
<organism evidence="10 11">
    <name type="scientific">Niveispirillum cyanobacteriorum</name>
    <dbReference type="NCBI Taxonomy" id="1612173"/>
    <lineage>
        <taxon>Bacteria</taxon>
        <taxon>Pseudomonadati</taxon>
        <taxon>Pseudomonadota</taxon>
        <taxon>Alphaproteobacteria</taxon>
        <taxon>Rhodospirillales</taxon>
        <taxon>Azospirillaceae</taxon>
        <taxon>Niveispirillum</taxon>
    </lineage>
</organism>
<dbReference type="GO" id="GO:0009037">
    <property type="term" value="F:tyrosine-based site-specific recombinase activity"/>
    <property type="evidence" value="ECO:0007669"/>
    <property type="project" value="UniProtKB-UniRule"/>
</dbReference>
<evidence type="ECO:0000256" key="4">
    <source>
        <dbReference type="ARBA" id="ARBA00022829"/>
    </source>
</evidence>
<dbReference type="PROSITE" id="PS51900">
    <property type="entry name" value="CB"/>
    <property type="match status" value="1"/>
</dbReference>
<dbReference type="InterPro" id="IPR002104">
    <property type="entry name" value="Integrase_catalytic"/>
</dbReference>
<name>A0A2K9N7Z6_9PROT</name>
<dbReference type="EMBL" id="CP025611">
    <property type="protein sequence ID" value="AUN29204.1"/>
    <property type="molecule type" value="Genomic_DNA"/>
</dbReference>
<dbReference type="KEGG" id="ncb:C0V82_02275"/>
<dbReference type="InterPro" id="IPR013762">
    <property type="entry name" value="Integrase-like_cat_sf"/>
</dbReference>
<dbReference type="InterPro" id="IPR044068">
    <property type="entry name" value="CB"/>
</dbReference>
<feature type="active site" evidence="9">
    <location>
        <position position="283"/>
    </location>
</feature>
<sequence>MVSVSLGFAAQADLQEAITRWQRWLSTEKGASPATIRAYNTDLAEFLAFMAEYRERKPGLNDLGNISLTELRAWLSARAMDGAKAVTRARGISGVRNLFKWLDRHGIVHNPHIGALKAPKLKSSLPRPLHEKDMGALLDEAASLPDAPWIGLRDRALFTLLYGCGLRISEALALNRNDLPPGAATVRVLGKGSKERQVPVLPAVNEAVATYLEACPWRGSEAIFVGSRGDRLNASVARKQMQALRGALQLPDSATPHALRHSFATHLLGGGADLRAIQDLLGHASLSTTQRYTDVDTEKLLAVYAKAHPRA</sequence>
<keyword evidence="6 9" id="KW-0238">DNA-binding</keyword>
<feature type="active site" evidence="9">
    <location>
        <position position="191"/>
    </location>
</feature>
<dbReference type="InterPro" id="IPR010998">
    <property type="entry name" value="Integrase_recombinase_N"/>
</dbReference>
<dbReference type="Gene3D" id="1.10.150.130">
    <property type="match status" value="1"/>
</dbReference>
<feature type="active site" evidence="9">
    <location>
        <position position="260"/>
    </location>
</feature>
<dbReference type="GO" id="GO:0006313">
    <property type="term" value="P:DNA transposition"/>
    <property type="evidence" value="ECO:0007669"/>
    <property type="project" value="UniProtKB-UniRule"/>
</dbReference>
<keyword evidence="3 9" id="KW-0132">Cell division</keyword>
<comment type="function">
    <text evidence="9">Site-specific tyrosine recombinase, which acts by catalyzing the cutting and rejoining of the recombining DNA molecules. The XerC-XerD complex is essential to convert dimers of the bacterial chromosome into monomers to permit their segregation at cell division. It also contributes to the segregational stability of plasmids.</text>
</comment>
<keyword evidence="11" id="KW-1185">Reference proteome</keyword>
<dbReference type="InterPro" id="IPR004107">
    <property type="entry name" value="Integrase_SAM-like_N"/>
</dbReference>
<comment type="subunit">
    <text evidence="9">Forms a cyclic heterotetrameric complex composed of two molecules of XerC and two molecules of XerD.</text>
</comment>
<keyword evidence="8 9" id="KW-0131">Cell cycle</keyword>
<keyword evidence="2 9" id="KW-0963">Cytoplasm</keyword>
<keyword evidence="7 9" id="KW-0233">DNA recombination</keyword>
<reference evidence="10 11" key="1">
    <citation type="submission" date="2017-12" db="EMBL/GenBank/DDBJ databases">
        <title>Genomes of bacteria within cyanobacterial aggregates.</title>
        <authorList>
            <person name="Cai H."/>
        </authorList>
    </citation>
    <scope>NUCLEOTIDE SEQUENCE [LARGE SCALE GENOMIC DNA]</scope>
    <source>
        <strain evidence="10 11">TH16</strain>
    </source>
</reference>
<evidence type="ECO:0000256" key="8">
    <source>
        <dbReference type="ARBA" id="ARBA00023306"/>
    </source>
</evidence>
<dbReference type="GO" id="GO:0003677">
    <property type="term" value="F:DNA binding"/>
    <property type="evidence" value="ECO:0007669"/>
    <property type="project" value="UniProtKB-UniRule"/>
</dbReference>
<dbReference type="Pfam" id="PF02899">
    <property type="entry name" value="Phage_int_SAM_1"/>
    <property type="match status" value="1"/>
</dbReference>
<evidence type="ECO:0000256" key="6">
    <source>
        <dbReference type="ARBA" id="ARBA00023125"/>
    </source>
</evidence>
<evidence type="ECO:0000256" key="2">
    <source>
        <dbReference type="ARBA" id="ARBA00022490"/>
    </source>
</evidence>
<evidence type="ECO:0000256" key="7">
    <source>
        <dbReference type="ARBA" id="ARBA00023172"/>
    </source>
</evidence>
<proteinExistence type="inferred from homology"/>
<feature type="active site" evidence="9">
    <location>
        <position position="167"/>
    </location>
</feature>
<gene>
    <name evidence="9" type="primary">xerC</name>
    <name evidence="10" type="ORF">C0V82_02275</name>
</gene>
<dbReference type="SUPFAM" id="SSF56349">
    <property type="entry name" value="DNA breaking-rejoining enzymes"/>
    <property type="match status" value="1"/>
</dbReference>
<evidence type="ECO:0000313" key="11">
    <source>
        <dbReference type="Proteomes" id="UP000234752"/>
    </source>
</evidence>